<keyword evidence="1" id="KW-0812">Transmembrane</keyword>
<organism evidence="2 3">
    <name type="scientific">Nocardiopsis codii</name>
    <dbReference type="NCBI Taxonomy" id="3065942"/>
    <lineage>
        <taxon>Bacteria</taxon>
        <taxon>Bacillati</taxon>
        <taxon>Actinomycetota</taxon>
        <taxon>Actinomycetes</taxon>
        <taxon>Streptosporangiales</taxon>
        <taxon>Nocardiopsidaceae</taxon>
        <taxon>Nocardiopsis</taxon>
    </lineage>
</organism>
<name>A0ABU7K6B6_9ACTN</name>
<protein>
    <recommendedName>
        <fullName evidence="4">Flp family type IVb pilin</fullName>
    </recommendedName>
</protein>
<keyword evidence="3" id="KW-1185">Reference proteome</keyword>
<keyword evidence="1" id="KW-0472">Membrane</keyword>
<dbReference type="Proteomes" id="UP001356095">
    <property type="component" value="Unassembled WGS sequence"/>
</dbReference>
<evidence type="ECO:0000313" key="3">
    <source>
        <dbReference type="Proteomes" id="UP001356095"/>
    </source>
</evidence>
<dbReference type="RefSeq" id="WP_330091366.1">
    <property type="nucleotide sequence ID" value="NZ_JAUZMY010000008.1"/>
</dbReference>
<evidence type="ECO:0000256" key="1">
    <source>
        <dbReference type="SAM" id="Phobius"/>
    </source>
</evidence>
<gene>
    <name evidence="2" type="ORF">Q8791_10075</name>
</gene>
<accession>A0ABU7K6B6</accession>
<comment type="caution">
    <text evidence="2">The sequence shown here is derived from an EMBL/GenBank/DDBJ whole genome shotgun (WGS) entry which is preliminary data.</text>
</comment>
<reference evidence="2 3" key="1">
    <citation type="submission" date="2023-08" db="EMBL/GenBank/DDBJ databases">
        <authorList>
            <person name="Girao M."/>
            <person name="Carvalho M.F."/>
        </authorList>
    </citation>
    <scope>NUCLEOTIDE SEQUENCE [LARGE SCALE GENOMIC DNA]</scope>
    <source>
        <strain evidence="2 3">CT-R113</strain>
    </source>
</reference>
<feature type="transmembrane region" description="Helical" evidence="1">
    <location>
        <begin position="32"/>
        <end position="50"/>
    </location>
</feature>
<proteinExistence type="predicted"/>
<sequence>MNQALRRALTALVHGGRGGRRTGDRGSGTTEYVLVLVITIGIATAVGGILTPMITESAQSIDLGVNP</sequence>
<evidence type="ECO:0008006" key="4">
    <source>
        <dbReference type="Google" id="ProtNLM"/>
    </source>
</evidence>
<keyword evidence="1" id="KW-1133">Transmembrane helix</keyword>
<evidence type="ECO:0000313" key="2">
    <source>
        <dbReference type="EMBL" id="MEE2037567.1"/>
    </source>
</evidence>
<dbReference type="EMBL" id="JAUZMY010000008">
    <property type="protein sequence ID" value="MEE2037567.1"/>
    <property type="molecule type" value="Genomic_DNA"/>
</dbReference>